<sequence length="172" mass="18509">MDFDAPWQHALGPGGHYYTPFQESVSASCFRNTAVPTKRHVQQHVTEVPVPVLYPSFCEGKQQSSTEVRPRPSGVPRDGALCWPHDDGTFLGHHGRFGTTESGAGAALDKLVPFATKAAERWTALAEGGNAARAALPPSERGAKALPYDPASDYDAWRRDHLSDAGLSLLSA</sequence>
<accession>A0A7S4EEE1</accession>
<organism evidence="2">
    <name type="scientific">Pelagomonas calceolata</name>
    <dbReference type="NCBI Taxonomy" id="35677"/>
    <lineage>
        <taxon>Eukaryota</taxon>
        <taxon>Sar</taxon>
        <taxon>Stramenopiles</taxon>
        <taxon>Ochrophyta</taxon>
        <taxon>Pelagophyceae</taxon>
        <taxon>Pelagomonadales</taxon>
        <taxon>Pelagomonadaceae</taxon>
        <taxon>Pelagomonas</taxon>
    </lineage>
</organism>
<reference evidence="2" key="1">
    <citation type="submission" date="2021-01" db="EMBL/GenBank/DDBJ databases">
        <authorList>
            <person name="Corre E."/>
            <person name="Pelletier E."/>
            <person name="Niang G."/>
            <person name="Scheremetjew M."/>
            <person name="Finn R."/>
            <person name="Kale V."/>
            <person name="Holt S."/>
            <person name="Cochrane G."/>
            <person name="Meng A."/>
            <person name="Brown T."/>
            <person name="Cohen L."/>
        </authorList>
    </citation>
    <scope>NUCLEOTIDE SEQUENCE</scope>
    <source>
        <strain evidence="2">CCMP1756</strain>
    </source>
</reference>
<dbReference type="EMBL" id="HBIW01026007">
    <property type="protein sequence ID" value="CAE0706996.1"/>
    <property type="molecule type" value="Transcribed_RNA"/>
</dbReference>
<name>A0A7S4EEE1_9STRA</name>
<protein>
    <submittedName>
        <fullName evidence="2">Uncharacterized protein</fullName>
    </submittedName>
</protein>
<proteinExistence type="predicted"/>
<dbReference type="AlphaFoldDB" id="A0A7S4EEE1"/>
<feature type="region of interest" description="Disordered" evidence="1">
    <location>
        <begin position="128"/>
        <end position="150"/>
    </location>
</feature>
<gene>
    <name evidence="2" type="ORF">PCAL00307_LOCUS22447</name>
</gene>
<evidence type="ECO:0000313" key="2">
    <source>
        <dbReference type="EMBL" id="CAE0706996.1"/>
    </source>
</evidence>
<evidence type="ECO:0000256" key="1">
    <source>
        <dbReference type="SAM" id="MobiDB-lite"/>
    </source>
</evidence>